<proteinExistence type="inferred from homology"/>
<evidence type="ECO:0000259" key="5">
    <source>
        <dbReference type="SMART" id="SM00849"/>
    </source>
</evidence>
<dbReference type="SMART" id="SM00849">
    <property type="entry name" value="Lactamase_B"/>
    <property type="match status" value="1"/>
</dbReference>
<reference evidence="6 7" key="1">
    <citation type="journal article" date="2019" name="Emerg. Microbes Infect.">
        <title>Comprehensive subspecies identification of 175 nontuberculous mycobacteria species based on 7547 genomic profiles.</title>
        <authorList>
            <person name="Matsumoto Y."/>
            <person name="Kinjo T."/>
            <person name="Motooka D."/>
            <person name="Nabeya D."/>
            <person name="Jung N."/>
            <person name="Uechi K."/>
            <person name="Horii T."/>
            <person name="Iida T."/>
            <person name="Fujita J."/>
            <person name="Nakamura S."/>
        </authorList>
    </citation>
    <scope>NUCLEOTIDE SEQUENCE [LARGE SCALE GENOMIC DNA]</scope>
    <source>
        <strain evidence="6 7">JCM 18113</strain>
    </source>
</reference>
<dbReference type="SUPFAM" id="SSF56281">
    <property type="entry name" value="Metallo-hydrolase/oxidoreductase"/>
    <property type="match status" value="1"/>
</dbReference>
<dbReference type="InterPro" id="IPR051013">
    <property type="entry name" value="MBL_superfamily_lactonases"/>
</dbReference>
<keyword evidence="7" id="KW-1185">Reference proteome</keyword>
<dbReference type="EMBL" id="AP022590">
    <property type="protein sequence ID" value="BBY38151.1"/>
    <property type="molecule type" value="Genomic_DNA"/>
</dbReference>
<evidence type="ECO:0000256" key="4">
    <source>
        <dbReference type="ARBA" id="ARBA00022833"/>
    </source>
</evidence>
<dbReference type="GO" id="GO:0016787">
    <property type="term" value="F:hydrolase activity"/>
    <property type="evidence" value="ECO:0007669"/>
    <property type="project" value="UniProtKB-KW"/>
</dbReference>
<organism evidence="6 7">
    <name type="scientific">Mycobacterium mantenii</name>
    <dbReference type="NCBI Taxonomy" id="560555"/>
    <lineage>
        <taxon>Bacteria</taxon>
        <taxon>Bacillati</taxon>
        <taxon>Actinomycetota</taxon>
        <taxon>Actinomycetes</taxon>
        <taxon>Mycobacteriales</taxon>
        <taxon>Mycobacteriaceae</taxon>
        <taxon>Mycobacterium</taxon>
        <taxon>Mycobacterium avium complex (MAC)</taxon>
    </lineage>
</organism>
<evidence type="ECO:0000313" key="6">
    <source>
        <dbReference type="EMBL" id="BBY38151.1"/>
    </source>
</evidence>
<keyword evidence="4" id="KW-0862">Zinc</keyword>
<dbReference type="Gene3D" id="3.60.15.10">
    <property type="entry name" value="Ribonuclease Z/Hydroxyacylglutathione hydrolase-like"/>
    <property type="match status" value="1"/>
</dbReference>
<gene>
    <name evidence="6" type="ORF">MMAN_22850</name>
</gene>
<evidence type="ECO:0000256" key="3">
    <source>
        <dbReference type="ARBA" id="ARBA00022801"/>
    </source>
</evidence>
<dbReference type="InterPro" id="IPR001279">
    <property type="entry name" value="Metallo-B-lactamas"/>
</dbReference>
<dbReference type="InterPro" id="IPR036866">
    <property type="entry name" value="RibonucZ/Hydroxyglut_hydro"/>
</dbReference>
<dbReference type="PANTHER" id="PTHR42978">
    <property type="entry name" value="QUORUM-QUENCHING LACTONASE YTNP-RELATED-RELATED"/>
    <property type="match status" value="1"/>
</dbReference>
<sequence>MITIGQISVTPVVDSVVHLKPTKAYGTTSVVDWSRHAALLDDEGFLRLTLGGYVVRSGDRVILIDAGVGPEDRVGKNATMPGGTMLDNLTASGTTPDEITDVVFTHLHLDHVGWGAVGDRLVFPNATYRCHQADWDYFTNGGVMGAPEKLAVMAPVMQCWASDTTLAPGLDVVTTPGHTPGSSIVVLSDGDERCVLLGDVVHCPAELVEEEWETIGDVDPVLARRTATALAREYEGKDVAIGAAHFSGLQFGRLLAGKRQRRWVFT</sequence>
<dbReference type="Proteomes" id="UP000465812">
    <property type="component" value="Chromosome"/>
</dbReference>
<name>A0ABM7JRG2_MYCNT</name>
<protein>
    <submittedName>
        <fullName evidence="6">MBL fold hydrolase</fullName>
    </submittedName>
</protein>
<keyword evidence="3 6" id="KW-0378">Hydrolase</keyword>
<comment type="similarity">
    <text evidence="1">Belongs to the metallo-beta-lactamase superfamily.</text>
</comment>
<dbReference type="PANTHER" id="PTHR42978:SF6">
    <property type="entry name" value="QUORUM-QUENCHING LACTONASE YTNP-RELATED"/>
    <property type="match status" value="1"/>
</dbReference>
<evidence type="ECO:0000313" key="7">
    <source>
        <dbReference type="Proteomes" id="UP000465812"/>
    </source>
</evidence>
<evidence type="ECO:0000256" key="2">
    <source>
        <dbReference type="ARBA" id="ARBA00022723"/>
    </source>
</evidence>
<evidence type="ECO:0000256" key="1">
    <source>
        <dbReference type="ARBA" id="ARBA00007749"/>
    </source>
</evidence>
<accession>A0ABM7JRG2</accession>
<feature type="domain" description="Metallo-beta-lactamase" evidence="5">
    <location>
        <begin position="49"/>
        <end position="245"/>
    </location>
</feature>
<keyword evidence="2" id="KW-0479">Metal-binding</keyword>
<dbReference type="Pfam" id="PF00753">
    <property type="entry name" value="Lactamase_B"/>
    <property type="match status" value="1"/>
</dbReference>